<evidence type="ECO:0000256" key="9">
    <source>
        <dbReference type="ARBA" id="ARBA00023002"/>
    </source>
</evidence>
<evidence type="ECO:0000256" key="11">
    <source>
        <dbReference type="ARBA" id="ARBA00023157"/>
    </source>
</evidence>
<dbReference type="SMART" id="SM00564">
    <property type="entry name" value="PQQ"/>
    <property type="match status" value="5"/>
</dbReference>
<dbReference type="RefSeq" id="WP_194213475.1">
    <property type="nucleotide sequence ID" value="NZ_CP061205.1"/>
</dbReference>
<evidence type="ECO:0000256" key="13">
    <source>
        <dbReference type="SAM" id="SignalP"/>
    </source>
</evidence>
<feature type="signal peptide" evidence="13">
    <location>
        <begin position="1"/>
        <end position="27"/>
    </location>
</feature>
<feature type="domain" description="Cytochrome c" evidence="14">
    <location>
        <begin position="628"/>
        <end position="707"/>
    </location>
</feature>
<reference evidence="16" key="1">
    <citation type="journal article" date="2019" name="Int. J. Syst. Evol. Microbiol.">
        <title>The Global Catalogue of Microorganisms (GCM) 10K type strain sequencing project: providing services to taxonomists for standard genome sequencing and annotation.</title>
        <authorList>
            <consortium name="The Broad Institute Genomics Platform"/>
            <consortium name="The Broad Institute Genome Sequencing Center for Infectious Disease"/>
            <person name="Wu L."/>
            <person name="Ma J."/>
        </authorList>
    </citation>
    <scope>NUCLEOTIDE SEQUENCE [LARGE SCALE GENOMIC DNA]</scope>
    <source>
        <strain evidence="16">KCTC 62164</strain>
    </source>
</reference>
<dbReference type="InterPro" id="IPR017512">
    <property type="entry name" value="PQQ_MeOH/EtOH_DH"/>
</dbReference>
<evidence type="ECO:0000256" key="12">
    <source>
        <dbReference type="PROSITE-ProRule" id="PRU00433"/>
    </source>
</evidence>
<dbReference type="InterPro" id="IPR036909">
    <property type="entry name" value="Cyt_c-like_dom_sf"/>
</dbReference>
<evidence type="ECO:0000256" key="7">
    <source>
        <dbReference type="ARBA" id="ARBA00022837"/>
    </source>
</evidence>
<evidence type="ECO:0000256" key="1">
    <source>
        <dbReference type="ARBA" id="ARBA00001913"/>
    </source>
</evidence>
<name>A0ABV7D8A8_9PROT</name>
<dbReference type="EC" id="1.1.2.-" evidence="15"/>
<dbReference type="PANTHER" id="PTHR32303">
    <property type="entry name" value="QUINOPROTEIN ALCOHOL DEHYDROGENASE (CYTOCHROME C)"/>
    <property type="match status" value="1"/>
</dbReference>
<dbReference type="Pfam" id="PF01011">
    <property type="entry name" value="PQQ"/>
    <property type="match status" value="2"/>
</dbReference>
<comment type="cofactor">
    <cofactor evidence="1">
        <name>Ca(2+)</name>
        <dbReference type="ChEBI" id="CHEBI:29108"/>
    </cofactor>
</comment>
<dbReference type="PROSITE" id="PS51257">
    <property type="entry name" value="PROKAR_LIPOPROTEIN"/>
    <property type="match status" value="1"/>
</dbReference>
<dbReference type="EMBL" id="JBHRSL010000010">
    <property type="protein sequence ID" value="MFC3052890.1"/>
    <property type="molecule type" value="Genomic_DNA"/>
</dbReference>
<comment type="cofactor">
    <cofactor evidence="2">
        <name>pyrroloquinoline quinone</name>
        <dbReference type="ChEBI" id="CHEBI:58442"/>
    </cofactor>
</comment>
<gene>
    <name evidence="15" type="ORF">ACFOKA_13325</name>
</gene>
<evidence type="ECO:0000256" key="8">
    <source>
        <dbReference type="ARBA" id="ARBA00022891"/>
    </source>
</evidence>
<feature type="chain" id="PRO_5046870284" evidence="13">
    <location>
        <begin position="28"/>
        <end position="727"/>
    </location>
</feature>
<keyword evidence="10 12" id="KW-0408">Iron</keyword>
<comment type="caution">
    <text evidence="15">The sequence shown here is derived from an EMBL/GenBank/DDBJ whole genome shotgun (WGS) entry which is preliminary data.</text>
</comment>
<dbReference type="Proteomes" id="UP001595444">
    <property type="component" value="Unassembled WGS sequence"/>
</dbReference>
<evidence type="ECO:0000313" key="15">
    <source>
        <dbReference type="EMBL" id="MFC3052890.1"/>
    </source>
</evidence>
<dbReference type="NCBIfam" id="TIGR03075">
    <property type="entry name" value="PQQ_enz_alc_DH"/>
    <property type="match status" value="1"/>
</dbReference>
<dbReference type="GO" id="GO:0016491">
    <property type="term" value="F:oxidoreductase activity"/>
    <property type="evidence" value="ECO:0007669"/>
    <property type="project" value="UniProtKB-KW"/>
</dbReference>
<keyword evidence="16" id="KW-1185">Reference proteome</keyword>
<dbReference type="Gene3D" id="2.140.10.10">
    <property type="entry name" value="Quinoprotein alcohol dehydrogenase-like superfamily"/>
    <property type="match status" value="1"/>
</dbReference>
<evidence type="ECO:0000256" key="5">
    <source>
        <dbReference type="ARBA" id="ARBA00022723"/>
    </source>
</evidence>
<evidence type="ECO:0000256" key="3">
    <source>
        <dbReference type="ARBA" id="ARBA00008156"/>
    </source>
</evidence>
<dbReference type="PROSITE" id="PS51007">
    <property type="entry name" value="CYTC"/>
    <property type="match status" value="1"/>
</dbReference>
<dbReference type="InterPro" id="IPR002372">
    <property type="entry name" value="PQQ_rpt_dom"/>
</dbReference>
<dbReference type="SUPFAM" id="SSF50998">
    <property type="entry name" value="Quinoprotein alcohol dehydrogenase-like"/>
    <property type="match status" value="1"/>
</dbReference>
<evidence type="ECO:0000313" key="16">
    <source>
        <dbReference type="Proteomes" id="UP001595444"/>
    </source>
</evidence>
<evidence type="ECO:0000256" key="10">
    <source>
        <dbReference type="ARBA" id="ARBA00023004"/>
    </source>
</evidence>
<keyword evidence="8" id="KW-0634">PQQ</keyword>
<evidence type="ECO:0000256" key="6">
    <source>
        <dbReference type="ARBA" id="ARBA00022729"/>
    </source>
</evidence>
<comment type="similarity">
    <text evidence="3">Belongs to the bacterial PQQ dehydrogenase family.</text>
</comment>
<keyword evidence="5 12" id="KW-0479">Metal-binding</keyword>
<evidence type="ECO:0000259" key="14">
    <source>
        <dbReference type="PROSITE" id="PS51007"/>
    </source>
</evidence>
<dbReference type="InterPro" id="IPR011047">
    <property type="entry name" value="Quinoprotein_ADH-like_sf"/>
</dbReference>
<dbReference type="Pfam" id="PF13442">
    <property type="entry name" value="Cytochrome_CBB3"/>
    <property type="match status" value="1"/>
</dbReference>
<dbReference type="InterPro" id="IPR009056">
    <property type="entry name" value="Cyt_c-like_dom"/>
</dbReference>
<proteinExistence type="inferred from homology"/>
<keyword evidence="6 13" id="KW-0732">Signal</keyword>
<keyword evidence="11" id="KW-1015">Disulfide bond</keyword>
<protein>
    <submittedName>
        <fullName evidence="15">PQQ-dependent dehydrogenase, methanol/ethanol family</fullName>
        <ecNumber evidence="15">1.1.2.-</ecNumber>
    </submittedName>
</protein>
<keyword evidence="7" id="KW-0106">Calcium</keyword>
<accession>A0ABV7D8A8</accession>
<organism evidence="15 16">
    <name type="scientific">Kordiimonas pumila</name>
    <dbReference type="NCBI Taxonomy" id="2161677"/>
    <lineage>
        <taxon>Bacteria</taxon>
        <taxon>Pseudomonadati</taxon>
        <taxon>Pseudomonadota</taxon>
        <taxon>Alphaproteobacteria</taxon>
        <taxon>Kordiimonadales</taxon>
        <taxon>Kordiimonadaceae</taxon>
        <taxon>Kordiimonas</taxon>
    </lineage>
</organism>
<evidence type="ECO:0000256" key="4">
    <source>
        <dbReference type="ARBA" id="ARBA00022617"/>
    </source>
</evidence>
<dbReference type="Gene3D" id="1.10.760.10">
    <property type="entry name" value="Cytochrome c-like domain"/>
    <property type="match status" value="1"/>
</dbReference>
<dbReference type="InterPro" id="IPR018391">
    <property type="entry name" value="PQQ_b-propeller_rpt"/>
</dbReference>
<sequence>MIIKTPRPQYWRTVPLLAAMAVSAALAGCGEQEKAPTTNAAQTTVEWATVGGTEMAQRHSPLAQINKDTVTDLGLAWKFDDFIVRGRVHRGNQGTPLVVDGVMYFTGPWSVVYAVDAVSGKELWVYDPEVEGGWARKTCCDVNNKGAAIEGDTLFVGVVDGYLDAVDIKTGERKWRTDTLIDRTRSYSVTGAPALANGNVIISHGGSDMDIRGYISAYNQKTGALVWRFYTVPGDPAINGDETPDITLARETWGDQARWDLGLGGGAYDSIVYDPELDIVYAGTSNGVPHPTWLRDPVNEGDNLYLSSIVAIDNKTGRRVWHYQTTPGDSWDFGSTQNMIMATLNIEGKDRKVIMQAPKNGFYYVIDRATGELLSADKFTTVTWATHVDMATGKPVLDERLDFRDEATIIWPSVSGAHNWQPMAYSPVTGLTYIPALEAPMKYVAYSKVDYKPGSLNEGKGPPLMPPFADEGDDKLAGVNDFAPRMESVLKAWDPVAQKVVWQSKPQTWWSGGILSTEAGLIMQGAVDGIFRVYDAATGAVLKEINTGIAMLAPPMTYMIDGIQYVAVLGGLGGSESAYFPDESAAKKYENPETLFVFKLGGTDVTMPPAKTWPAEEPLPAMTTASAEVIARGEELFFENGNCARCHSYRGSEGSYPNLWNMAPATHENFKNILLGGAYSYAGMASFADLLSEEDAEAIHAFLIADAHALRTEGAVEGEVRFKEKAH</sequence>
<keyword evidence="9 15" id="KW-0560">Oxidoreductase</keyword>
<evidence type="ECO:0000256" key="2">
    <source>
        <dbReference type="ARBA" id="ARBA00001931"/>
    </source>
</evidence>
<keyword evidence="4 12" id="KW-0349">Heme</keyword>
<dbReference type="SUPFAM" id="SSF46626">
    <property type="entry name" value="Cytochrome c"/>
    <property type="match status" value="1"/>
</dbReference>